<evidence type="ECO:0000256" key="1">
    <source>
        <dbReference type="ARBA" id="ARBA00004239"/>
    </source>
</evidence>
<dbReference type="InterPro" id="IPR001254">
    <property type="entry name" value="Trypsin_dom"/>
</dbReference>
<dbReference type="Pfam" id="PF00089">
    <property type="entry name" value="Trypsin"/>
    <property type="match status" value="1"/>
</dbReference>
<dbReference type="AlphaFoldDB" id="A0A1B0DBT3"/>
<evidence type="ECO:0000313" key="7">
    <source>
        <dbReference type="EnsemblMetazoa" id="PPAI005272-PA"/>
    </source>
</evidence>
<reference evidence="7" key="1">
    <citation type="submission" date="2022-08" db="UniProtKB">
        <authorList>
            <consortium name="EnsemblMetazoa"/>
        </authorList>
    </citation>
    <scope>IDENTIFICATION</scope>
    <source>
        <strain evidence="7">Israel</strain>
    </source>
</reference>
<evidence type="ECO:0000313" key="8">
    <source>
        <dbReference type="Proteomes" id="UP000092462"/>
    </source>
</evidence>
<protein>
    <submittedName>
        <fullName evidence="7">Uncharacterized protein</fullName>
    </submittedName>
</protein>
<dbReference type="PRINTS" id="PR00722">
    <property type="entry name" value="CHYMOTRYPSIN"/>
</dbReference>
<keyword evidence="8" id="KW-1185">Reference proteome</keyword>
<dbReference type="Gene3D" id="2.40.10.10">
    <property type="entry name" value="Trypsin-like serine proteases"/>
    <property type="match status" value="2"/>
</dbReference>
<keyword evidence="3" id="KW-0378">Hydrolase</keyword>
<dbReference type="InterPro" id="IPR009003">
    <property type="entry name" value="Peptidase_S1_PA"/>
</dbReference>
<dbReference type="VEuPathDB" id="VectorBase:PPAI005272"/>
<dbReference type="VEuPathDB" id="VectorBase:PPAPM1_010167"/>
<dbReference type="GO" id="GO:0004252">
    <property type="term" value="F:serine-type endopeptidase activity"/>
    <property type="evidence" value="ECO:0007669"/>
    <property type="project" value="InterPro"/>
</dbReference>
<dbReference type="GO" id="GO:0005576">
    <property type="term" value="C:extracellular region"/>
    <property type="evidence" value="ECO:0007669"/>
    <property type="project" value="UniProtKB-SubCell"/>
</dbReference>
<dbReference type="EMBL" id="AJVK01004948">
    <property type="status" value="NOT_ANNOTATED_CDS"/>
    <property type="molecule type" value="Genomic_DNA"/>
</dbReference>
<evidence type="ECO:0000256" key="3">
    <source>
        <dbReference type="ARBA" id="ARBA00022801"/>
    </source>
</evidence>
<evidence type="ECO:0000256" key="6">
    <source>
        <dbReference type="ARBA" id="ARBA00024195"/>
    </source>
</evidence>
<proteinExistence type="inferred from homology"/>
<evidence type="ECO:0000256" key="5">
    <source>
        <dbReference type="ARBA" id="ARBA00023157"/>
    </source>
</evidence>
<dbReference type="EnsemblMetazoa" id="PPAI005272-RA">
    <property type="protein sequence ID" value="PPAI005272-PA"/>
    <property type="gene ID" value="PPAI005272"/>
</dbReference>
<dbReference type="PANTHER" id="PTHR24276:SF91">
    <property type="entry name" value="AT26814P-RELATED"/>
    <property type="match status" value="1"/>
</dbReference>
<keyword evidence="2" id="KW-0645">Protease</keyword>
<name>A0A1B0DBT3_PHLPP</name>
<organism evidence="7 8">
    <name type="scientific">Phlebotomus papatasi</name>
    <name type="common">Sandfly</name>
    <dbReference type="NCBI Taxonomy" id="29031"/>
    <lineage>
        <taxon>Eukaryota</taxon>
        <taxon>Metazoa</taxon>
        <taxon>Ecdysozoa</taxon>
        <taxon>Arthropoda</taxon>
        <taxon>Hexapoda</taxon>
        <taxon>Insecta</taxon>
        <taxon>Pterygota</taxon>
        <taxon>Neoptera</taxon>
        <taxon>Endopterygota</taxon>
        <taxon>Diptera</taxon>
        <taxon>Nematocera</taxon>
        <taxon>Psychodoidea</taxon>
        <taxon>Psychodidae</taxon>
        <taxon>Phlebotomus</taxon>
        <taxon>Phlebotomus</taxon>
    </lineage>
</organism>
<keyword evidence="5" id="KW-1015">Disulfide bond</keyword>
<dbReference type="SMART" id="SM00020">
    <property type="entry name" value="Tryp_SPc"/>
    <property type="match status" value="1"/>
</dbReference>
<dbReference type="InterPro" id="IPR001314">
    <property type="entry name" value="Peptidase_S1A"/>
</dbReference>
<comment type="subcellular location">
    <subcellularLocation>
        <location evidence="1">Secreted</location>
        <location evidence="1">Extracellular space</location>
    </subcellularLocation>
</comment>
<dbReference type="InterPro" id="IPR050430">
    <property type="entry name" value="Peptidase_S1"/>
</dbReference>
<dbReference type="PROSITE" id="PS50240">
    <property type="entry name" value="TRYPSIN_DOM"/>
    <property type="match status" value="1"/>
</dbReference>
<keyword evidence="4" id="KW-0720">Serine protease</keyword>
<dbReference type="InterPro" id="IPR043504">
    <property type="entry name" value="Peptidase_S1_PA_chymotrypsin"/>
</dbReference>
<sequence>MGNIQRSKYFESQIVGGDTPDSDDHRYIVSLRLFAQHFCGGFIVSSNKVVTAAQCTFGRIPSSITVVVGSNYLTSGGLVYTPMRIAIHDRYIPVASDYDVSVLEIPSISFNRHVFPIRLGSNFIGAGVAAIVAGWGSTGYPSAALSDSLQVLEVETWNNPNCETALGVTGLLISERNICAGGLSDEGVCGGDTGGPLVVAGEAIGIVSWGIPCGRGYPDVYARVSFYRDWILNQFEDS</sequence>
<evidence type="ECO:0000256" key="4">
    <source>
        <dbReference type="ARBA" id="ARBA00022825"/>
    </source>
</evidence>
<dbReference type="Proteomes" id="UP000092462">
    <property type="component" value="Unassembled WGS sequence"/>
</dbReference>
<dbReference type="PANTHER" id="PTHR24276">
    <property type="entry name" value="POLYSERASE-RELATED"/>
    <property type="match status" value="1"/>
</dbReference>
<accession>A0A1B0DBT3</accession>
<evidence type="ECO:0000256" key="2">
    <source>
        <dbReference type="ARBA" id="ARBA00022670"/>
    </source>
</evidence>
<dbReference type="SUPFAM" id="SSF50494">
    <property type="entry name" value="Trypsin-like serine proteases"/>
    <property type="match status" value="1"/>
</dbReference>
<dbReference type="GO" id="GO:0006508">
    <property type="term" value="P:proteolysis"/>
    <property type="evidence" value="ECO:0007669"/>
    <property type="project" value="UniProtKB-KW"/>
</dbReference>
<dbReference type="FunFam" id="2.40.10.10:FF:000036">
    <property type="entry name" value="Trypsin beta"/>
    <property type="match status" value="1"/>
</dbReference>
<comment type="similarity">
    <text evidence="6">Belongs to the peptidase S1 family. CLIP subfamily.</text>
</comment>
<dbReference type="CDD" id="cd00190">
    <property type="entry name" value="Tryp_SPc"/>
    <property type="match status" value="1"/>
</dbReference>